<dbReference type="GO" id="GO:0008198">
    <property type="term" value="F:ferrous iron binding"/>
    <property type="evidence" value="ECO:0007669"/>
    <property type="project" value="TreeGrafter"/>
</dbReference>
<evidence type="ECO:0000256" key="8">
    <source>
        <dbReference type="ARBA" id="ARBA00023329"/>
    </source>
</evidence>
<sequence>MRVPATEEQPRLRTSRHRFVVSFSLGPTMSSQIRQNYSTEVEAAVNRMVNLHLRASYTYLSLGFYFDRDDVALEGVGHFFRELAEEKREGAERLLKMQNQRGGRALFQDVQKPSQDEWGKTLDAMEAALALEKTLNQALLDLHALGSTHTDPHNYSTEVEAAVNRMVNLHLRASYTYLSLGFYFDRDDVALEGVGHFFRELAEEKREGAERLLKMQNQRGGRALFQDVQKPSQDEWGKTLDAMEAALALEKTLNQALLDLHALGSTHTDPHLCDFLETHFLDEEVKVIKKMGDHLTNLRRLGGPQAGLGEYLFERLTLKHK</sequence>
<dbReference type="InterPro" id="IPR012347">
    <property type="entry name" value="Ferritin-like"/>
</dbReference>
<gene>
    <name evidence="13" type="ORF">TREES_T100015203</name>
</gene>
<evidence type="ECO:0000256" key="3">
    <source>
        <dbReference type="ARBA" id="ARBA00022434"/>
    </source>
</evidence>
<keyword evidence="5 10" id="KW-0479">Metal-binding</keyword>
<dbReference type="GO" id="GO:0031410">
    <property type="term" value="C:cytoplasmic vesicle"/>
    <property type="evidence" value="ECO:0007669"/>
    <property type="project" value="UniProtKB-KW"/>
</dbReference>
<dbReference type="AlphaFoldDB" id="L9J9G0"/>
<dbReference type="InterPro" id="IPR014034">
    <property type="entry name" value="Ferritin_CS"/>
</dbReference>
<comment type="function">
    <text evidence="11">Stores iron in a soluble, non-toxic, readily available form. Important for iron homeostasis. Iron is taken up in the ferrous form and deposited as ferric hydroxides after oxidation.</text>
</comment>
<evidence type="ECO:0000256" key="4">
    <source>
        <dbReference type="ARBA" id="ARBA00022490"/>
    </source>
</evidence>
<organism evidence="13 14">
    <name type="scientific">Tupaia chinensis</name>
    <name type="common">Chinese tree shrew</name>
    <name type="synonym">Tupaia belangeri chinensis</name>
    <dbReference type="NCBI Taxonomy" id="246437"/>
    <lineage>
        <taxon>Eukaryota</taxon>
        <taxon>Metazoa</taxon>
        <taxon>Chordata</taxon>
        <taxon>Craniata</taxon>
        <taxon>Vertebrata</taxon>
        <taxon>Euteleostomi</taxon>
        <taxon>Mammalia</taxon>
        <taxon>Eutheria</taxon>
        <taxon>Euarchontoglires</taxon>
        <taxon>Scandentia</taxon>
        <taxon>Tupaiidae</taxon>
        <taxon>Tupaia</taxon>
    </lineage>
</organism>
<dbReference type="Gene3D" id="1.20.1260.10">
    <property type="match status" value="2"/>
</dbReference>
<evidence type="ECO:0000313" key="14">
    <source>
        <dbReference type="Proteomes" id="UP000011518"/>
    </source>
</evidence>
<dbReference type="GO" id="GO:0044754">
    <property type="term" value="C:autolysosome"/>
    <property type="evidence" value="ECO:0007669"/>
    <property type="project" value="UniProtKB-SubCell"/>
</dbReference>
<dbReference type="GO" id="GO:0006826">
    <property type="term" value="P:iron ion transport"/>
    <property type="evidence" value="ECO:0007669"/>
    <property type="project" value="InterPro"/>
</dbReference>
<dbReference type="STRING" id="246437.L9J9G0"/>
<name>L9J9G0_TUPCH</name>
<comment type="similarity">
    <text evidence="2 11">Belongs to the ferritin family.</text>
</comment>
<protein>
    <recommendedName>
        <fullName evidence="11">Ferritin</fullName>
    </recommendedName>
</protein>
<proteinExistence type="inferred from homology"/>
<dbReference type="PANTHER" id="PTHR11431">
    <property type="entry name" value="FERRITIN"/>
    <property type="match status" value="1"/>
</dbReference>
<comment type="subcellular location">
    <subcellularLocation>
        <location evidence="9">Autolysosome</location>
    </subcellularLocation>
    <subcellularLocation>
        <location evidence="1">Cytoplasm</location>
    </subcellularLocation>
</comment>
<reference evidence="14" key="1">
    <citation type="submission" date="2012-07" db="EMBL/GenBank/DDBJ databases">
        <title>Genome of the Chinese tree shrew, a rising model animal genetically related to primates.</title>
        <authorList>
            <person name="Zhang G."/>
            <person name="Fan Y."/>
            <person name="Yao Y."/>
            <person name="Huang Z."/>
        </authorList>
    </citation>
    <scope>NUCLEOTIDE SEQUENCE [LARGE SCALE GENOMIC DNA]</scope>
</reference>
<dbReference type="eggNOG" id="KOG2332">
    <property type="taxonomic scope" value="Eukaryota"/>
</dbReference>
<evidence type="ECO:0000313" key="13">
    <source>
        <dbReference type="EMBL" id="ELW47151.1"/>
    </source>
</evidence>
<evidence type="ECO:0000259" key="12">
    <source>
        <dbReference type="PROSITE" id="PS50905"/>
    </source>
</evidence>
<dbReference type="FunFam" id="1.20.1260.10:FF:000009">
    <property type="entry name" value="Ferritin light chain"/>
    <property type="match status" value="2"/>
</dbReference>
<dbReference type="SUPFAM" id="SSF47240">
    <property type="entry name" value="Ferritin-like"/>
    <property type="match status" value="2"/>
</dbReference>
<dbReference type="InterPro" id="IPR009040">
    <property type="entry name" value="Ferritin-like_diiron"/>
</dbReference>
<dbReference type="Proteomes" id="UP000011518">
    <property type="component" value="Unassembled WGS sequence"/>
</dbReference>
<dbReference type="PANTHER" id="PTHR11431:SF47">
    <property type="entry name" value="FERRITIN LIGHT CHAIN"/>
    <property type="match status" value="1"/>
</dbReference>
<dbReference type="CDD" id="cd00904">
    <property type="entry name" value="Ferritin"/>
    <property type="match status" value="1"/>
</dbReference>
<keyword evidence="8" id="KW-0968">Cytoplasmic vesicle</keyword>
<dbReference type="PROSITE" id="PS50905">
    <property type="entry name" value="FERRITIN_LIKE"/>
    <property type="match status" value="2"/>
</dbReference>
<dbReference type="InterPro" id="IPR001519">
    <property type="entry name" value="Ferritin"/>
</dbReference>
<keyword evidence="6 10" id="KW-0408">Iron</keyword>
<dbReference type="Pfam" id="PF00210">
    <property type="entry name" value="Ferritin"/>
    <property type="match status" value="2"/>
</dbReference>
<evidence type="ECO:0000256" key="11">
    <source>
        <dbReference type="RuleBase" id="RU361145"/>
    </source>
</evidence>
<keyword evidence="7" id="KW-0458">Lysosome</keyword>
<keyword evidence="14" id="KW-1185">Reference proteome</keyword>
<dbReference type="InParanoid" id="L9J9G0"/>
<evidence type="ECO:0000256" key="1">
    <source>
        <dbReference type="ARBA" id="ARBA00004496"/>
    </source>
</evidence>
<evidence type="ECO:0000256" key="7">
    <source>
        <dbReference type="ARBA" id="ARBA00023228"/>
    </source>
</evidence>
<dbReference type="PROSITE" id="PS00204">
    <property type="entry name" value="FERRITIN_2"/>
    <property type="match status" value="1"/>
</dbReference>
<feature type="binding site" evidence="10">
    <location>
        <position position="250"/>
    </location>
    <ligand>
        <name>Fe cation</name>
        <dbReference type="ChEBI" id="CHEBI:24875"/>
        <label>1</label>
    </ligand>
</feature>
<accession>L9J9G0</accession>
<evidence type="ECO:0000256" key="10">
    <source>
        <dbReference type="PIRSR" id="PIRSR601519-1"/>
    </source>
</evidence>
<dbReference type="FunCoup" id="L9J9G0">
    <property type="interactions" value="46"/>
</dbReference>
<evidence type="ECO:0000256" key="5">
    <source>
        <dbReference type="ARBA" id="ARBA00022723"/>
    </source>
</evidence>
<keyword evidence="3 11" id="KW-0409">Iron storage</keyword>
<keyword evidence="4" id="KW-0963">Cytoplasm</keyword>
<feature type="domain" description="Ferritin-like diiron" evidence="12">
    <location>
        <begin position="153"/>
        <end position="302"/>
    </location>
</feature>
<reference evidence="14" key="2">
    <citation type="journal article" date="2013" name="Nat. Commun.">
        <title>Genome of the Chinese tree shrew.</title>
        <authorList>
            <person name="Fan Y."/>
            <person name="Huang Z.Y."/>
            <person name="Cao C.C."/>
            <person name="Chen C.S."/>
            <person name="Chen Y.X."/>
            <person name="Fan D.D."/>
            <person name="He J."/>
            <person name="Hou H.L."/>
            <person name="Hu L."/>
            <person name="Hu X.T."/>
            <person name="Jiang X.T."/>
            <person name="Lai R."/>
            <person name="Lang Y.S."/>
            <person name="Liang B."/>
            <person name="Liao S.G."/>
            <person name="Mu D."/>
            <person name="Ma Y.Y."/>
            <person name="Niu Y.Y."/>
            <person name="Sun X.Q."/>
            <person name="Xia J.Q."/>
            <person name="Xiao J."/>
            <person name="Xiong Z.Q."/>
            <person name="Xu L."/>
            <person name="Yang L."/>
            <person name="Zhang Y."/>
            <person name="Zhao W."/>
            <person name="Zhao X.D."/>
            <person name="Zheng Y.T."/>
            <person name="Zhou J.M."/>
            <person name="Zhu Y.B."/>
            <person name="Zhang G.J."/>
            <person name="Wang J."/>
            <person name="Yao Y.G."/>
        </authorList>
    </citation>
    <scope>NUCLEOTIDE SEQUENCE [LARGE SCALE GENOMIC DNA]</scope>
</reference>
<evidence type="ECO:0000256" key="9">
    <source>
        <dbReference type="ARBA" id="ARBA00044942"/>
    </source>
</evidence>
<evidence type="ECO:0000256" key="6">
    <source>
        <dbReference type="ARBA" id="ARBA00023004"/>
    </source>
</evidence>
<dbReference type="GO" id="GO:0006879">
    <property type="term" value="P:intracellular iron ion homeostasis"/>
    <property type="evidence" value="ECO:0007669"/>
    <property type="project" value="UniProtKB-KW"/>
</dbReference>
<evidence type="ECO:0000256" key="2">
    <source>
        <dbReference type="ARBA" id="ARBA00007513"/>
    </source>
</evidence>
<dbReference type="GO" id="GO:0008199">
    <property type="term" value="F:ferric iron binding"/>
    <property type="evidence" value="ECO:0007669"/>
    <property type="project" value="InterPro"/>
</dbReference>
<feature type="domain" description="Ferritin-like diiron" evidence="12">
    <location>
        <begin position="35"/>
        <end position="153"/>
    </location>
</feature>
<dbReference type="InterPro" id="IPR008331">
    <property type="entry name" value="Ferritin_DPS_dom"/>
</dbReference>
<dbReference type="InterPro" id="IPR009078">
    <property type="entry name" value="Ferritin-like_SF"/>
</dbReference>
<dbReference type="PROSITE" id="PS00540">
    <property type="entry name" value="FERRITIN_1"/>
    <property type="match status" value="2"/>
</dbReference>
<dbReference type="EMBL" id="KB321143">
    <property type="protein sequence ID" value="ELW47151.1"/>
    <property type="molecule type" value="Genomic_DNA"/>
</dbReference>